<dbReference type="SMART" id="SM00950">
    <property type="entry name" value="Piwi"/>
    <property type="match status" value="1"/>
</dbReference>
<dbReference type="PROSITE" id="PS50822">
    <property type="entry name" value="PIWI"/>
    <property type="match status" value="1"/>
</dbReference>
<dbReference type="InterPro" id="IPR012337">
    <property type="entry name" value="RNaseH-like_sf"/>
</dbReference>
<dbReference type="Proteomes" id="UP000494206">
    <property type="component" value="Unassembled WGS sequence"/>
</dbReference>
<dbReference type="Gene3D" id="2.170.260.10">
    <property type="entry name" value="paz domain"/>
    <property type="match status" value="1"/>
</dbReference>
<keyword evidence="3" id="KW-1185">Reference proteome</keyword>
<dbReference type="GO" id="GO:0003723">
    <property type="term" value="F:RNA binding"/>
    <property type="evidence" value="ECO:0007669"/>
    <property type="project" value="InterPro"/>
</dbReference>
<dbReference type="InterPro" id="IPR036085">
    <property type="entry name" value="PAZ_dom_sf"/>
</dbReference>
<dbReference type="EMBL" id="CADEPM010000011">
    <property type="protein sequence ID" value="CAB3410853.1"/>
    <property type="molecule type" value="Genomic_DNA"/>
</dbReference>
<accession>A0A8S1FDA6</accession>
<protein>
    <recommendedName>
        <fullName evidence="1">Piwi domain-containing protein</fullName>
    </recommendedName>
</protein>
<dbReference type="SUPFAM" id="SSF101690">
    <property type="entry name" value="PAZ domain"/>
    <property type="match status" value="1"/>
</dbReference>
<reference evidence="2 3" key="1">
    <citation type="submission" date="2020-04" db="EMBL/GenBank/DDBJ databases">
        <authorList>
            <person name="Laetsch R D."/>
            <person name="Stevens L."/>
            <person name="Kumar S."/>
            <person name="Blaxter L. M."/>
        </authorList>
    </citation>
    <scope>NUCLEOTIDE SEQUENCE [LARGE SCALE GENOMIC DNA]</scope>
</reference>
<dbReference type="OrthoDB" id="10252740at2759"/>
<sequence>MQQVFRSTTNTIGFIYDCVETMYASEAIKELETKSEKTLEIRKDELGDPTKNENDAGFYVTIKKNASSPTLNLANFKDEMKRDLSENNKEVSNFINLLNSYHAREIGFTVFGSGIIFKMDKTIVEHINGHEDFEGYDKGVKIIDQRVSNDLVPTPAFSVDVKAGTFFKPITMEQSLLQYFGITQSGLAEPRGDLLPRMSRYVKGLSFCANYSGRVYTCSGLSNVPISQIKFIRDGKEITVAEYLKGNSKIKRLNVRYPGVRVLKTNIKDGVKQTAELIFPLEECQILKNQRVPREKQSLKGPLLKPFVRFPKISQSFNNMQLNREHYKAFFKLFGVSLSTTPKSVTAIPRNAPGIFAEKGSVNMKQSTWFLTANDFLVKGSRRFIDIIFTSKAQSQVENITRMNVIRKLNLKMGGLNYRVVPEACARDKWISNENMLIVSYDVAHPGRVNTNEAVMVPSVVGFSFNGASHKEAFIGDFHYQYPKREQVDSNILKTRMKWMVEKFLKNRNKYPGMILIIRDGVSEGQYPMVMTEELTAIRKACQEIINEKNVKGWSPKFSLVIATKRNSSRFFLQEGNNISNVKPLTVIDRDVTRPNINEAYIVSARAINGTSKPVCYQLLVDEIGFKNMDEFEAFMLALTFHHQICESPISLPEPVYQADEFAKRGNALWKAYESTAPLLLKEDGSADFERMTERLAYWHSTLENMRINA</sequence>
<feature type="domain" description="Piwi" evidence="1">
    <location>
        <begin position="404"/>
        <end position="671"/>
    </location>
</feature>
<dbReference type="SUPFAM" id="SSF53098">
    <property type="entry name" value="Ribonuclease H-like"/>
    <property type="match status" value="1"/>
</dbReference>
<dbReference type="AlphaFoldDB" id="A0A8S1FDA6"/>
<name>A0A8S1FDA6_9PELO</name>
<dbReference type="PANTHER" id="PTHR22891">
    <property type="entry name" value="EUKARYOTIC TRANSLATION INITIATION FACTOR 2C"/>
    <property type="match status" value="1"/>
</dbReference>
<dbReference type="Pfam" id="PF02170">
    <property type="entry name" value="PAZ"/>
    <property type="match status" value="1"/>
</dbReference>
<evidence type="ECO:0000313" key="3">
    <source>
        <dbReference type="Proteomes" id="UP000494206"/>
    </source>
</evidence>
<dbReference type="Gene3D" id="3.30.420.10">
    <property type="entry name" value="Ribonuclease H-like superfamily/Ribonuclease H"/>
    <property type="match status" value="1"/>
</dbReference>
<proteinExistence type="predicted"/>
<evidence type="ECO:0000313" key="2">
    <source>
        <dbReference type="EMBL" id="CAB3410853.1"/>
    </source>
</evidence>
<gene>
    <name evidence="2" type="ORF">CBOVIS_LOCUS12314</name>
</gene>
<evidence type="ECO:0000259" key="1">
    <source>
        <dbReference type="PROSITE" id="PS50822"/>
    </source>
</evidence>
<dbReference type="InterPro" id="IPR036397">
    <property type="entry name" value="RNaseH_sf"/>
</dbReference>
<organism evidence="2 3">
    <name type="scientific">Caenorhabditis bovis</name>
    <dbReference type="NCBI Taxonomy" id="2654633"/>
    <lineage>
        <taxon>Eukaryota</taxon>
        <taxon>Metazoa</taxon>
        <taxon>Ecdysozoa</taxon>
        <taxon>Nematoda</taxon>
        <taxon>Chromadorea</taxon>
        <taxon>Rhabditida</taxon>
        <taxon>Rhabditina</taxon>
        <taxon>Rhabditomorpha</taxon>
        <taxon>Rhabditoidea</taxon>
        <taxon>Rhabditidae</taxon>
        <taxon>Peloderinae</taxon>
        <taxon>Caenorhabditis</taxon>
    </lineage>
</organism>
<dbReference type="InterPro" id="IPR003165">
    <property type="entry name" value="Piwi"/>
</dbReference>
<dbReference type="CDD" id="cd02846">
    <property type="entry name" value="PAZ_argonaute_like"/>
    <property type="match status" value="1"/>
</dbReference>
<comment type="caution">
    <text evidence="2">The sequence shown here is derived from an EMBL/GenBank/DDBJ whole genome shotgun (WGS) entry which is preliminary data.</text>
</comment>
<dbReference type="InterPro" id="IPR003100">
    <property type="entry name" value="PAZ_dom"/>
</dbReference>
<dbReference type="Pfam" id="PF02171">
    <property type="entry name" value="Piwi"/>
    <property type="match status" value="1"/>
</dbReference>